<evidence type="ECO:0000313" key="3">
    <source>
        <dbReference type="Proteomes" id="UP000037035"/>
    </source>
</evidence>
<evidence type="ECO:0000313" key="2">
    <source>
        <dbReference type="EMBL" id="KNZ50087.1"/>
    </source>
</evidence>
<name>A0A0L6UP96_9BASI</name>
<evidence type="ECO:0000256" key="1">
    <source>
        <dbReference type="SAM" id="MobiDB-lite"/>
    </source>
</evidence>
<dbReference type="AlphaFoldDB" id="A0A0L6UP96"/>
<sequence>MSLLAKPCEPQGMRGFSGHKHANLPLIRSKNLTDNKMIQAINARPEHKGYTILLNSIKSISSRRMNPKLSRYKNENKLLLQGHFPGSFCCYSKHAQKVI</sequence>
<dbReference type="Proteomes" id="UP000037035">
    <property type="component" value="Unassembled WGS sequence"/>
</dbReference>
<comment type="caution">
    <text evidence="2">The sequence shown here is derived from an EMBL/GenBank/DDBJ whole genome shotgun (WGS) entry which is preliminary data.</text>
</comment>
<dbReference type="EMBL" id="LAVV01009727">
    <property type="protein sequence ID" value="KNZ50087.1"/>
    <property type="molecule type" value="Genomic_DNA"/>
</dbReference>
<feature type="region of interest" description="Disordered" evidence="1">
    <location>
        <begin position="1"/>
        <end position="21"/>
    </location>
</feature>
<organism evidence="2 3">
    <name type="scientific">Puccinia sorghi</name>
    <dbReference type="NCBI Taxonomy" id="27349"/>
    <lineage>
        <taxon>Eukaryota</taxon>
        <taxon>Fungi</taxon>
        <taxon>Dikarya</taxon>
        <taxon>Basidiomycota</taxon>
        <taxon>Pucciniomycotina</taxon>
        <taxon>Pucciniomycetes</taxon>
        <taxon>Pucciniales</taxon>
        <taxon>Pucciniaceae</taxon>
        <taxon>Puccinia</taxon>
    </lineage>
</organism>
<protein>
    <submittedName>
        <fullName evidence="2">Uncharacterized protein</fullName>
    </submittedName>
</protein>
<reference evidence="2 3" key="1">
    <citation type="submission" date="2015-08" db="EMBL/GenBank/DDBJ databases">
        <title>Next Generation Sequencing and Analysis of the Genome of Puccinia sorghi L Schw, the Causal Agent of Maize Common Rust.</title>
        <authorList>
            <person name="Rochi L."/>
            <person name="Burguener G."/>
            <person name="Darino M."/>
            <person name="Turjanski A."/>
            <person name="Kreff E."/>
            <person name="Dieguez M.J."/>
            <person name="Sacco F."/>
        </authorList>
    </citation>
    <scope>NUCLEOTIDE SEQUENCE [LARGE SCALE GENOMIC DNA]</scope>
    <source>
        <strain evidence="2 3">RO10H11247</strain>
    </source>
</reference>
<keyword evidence="3" id="KW-1185">Reference proteome</keyword>
<proteinExistence type="predicted"/>
<accession>A0A0L6UP96</accession>
<dbReference type="VEuPathDB" id="FungiDB:VP01_4602g1"/>
<gene>
    <name evidence="2" type="ORF">VP01_4602g1</name>
</gene>